<dbReference type="EMBL" id="CP026253">
    <property type="protein sequence ID" value="AWP09665.1"/>
    <property type="molecule type" value="Genomic_DNA"/>
</dbReference>
<reference evidence="1 2" key="1">
    <citation type="submission" date="2017-12" db="EMBL/GenBank/DDBJ databases">
        <title>Integrating genomic resources of turbot (Scophthalmus maximus) in depth evaluation of genetic and physical mapping variation across individuals.</title>
        <authorList>
            <person name="Martinez P."/>
        </authorList>
    </citation>
    <scope>NUCLEOTIDE SEQUENCE [LARGE SCALE GENOMIC DNA]</scope>
</reference>
<organism evidence="1 2">
    <name type="scientific">Scophthalmus maximus</name>
    <name type="common">Turbot</name>
    <name type="synonym">Psetta maxima</name>
    <dbReference type="NCBI Taxonomy" id="52904"/>
    <lineage>
        <taxon>Eukaryota</taxon>
        <taxon>Metazoa</taxon>
        <taxon>Chordata</taxon>
        <taxon>Craniata</taxon>
        <taxon>Vertebrata</taxon>
        <taxon>Euteleostomi</taxon>
        <taxon>Actinopterygii</taxon>
        <taxon>Neopterygii</taxon>
        <taxon>Teleostei</taxon>
        <taxon>Neoteleostei</taxon>
        <taxon>Acanthomorphata</taxon>
        <taxon>Carangaria</taxon>
        <taxon>Pleuronectiformes</taxon>
        <taxon>Pleuronectoidei</taxon>
        <taxon>Scophthalmidae</taxon>
        <taxon>Scophthalmus</taxon>
    </lineage>
</organism>
<evidence type="ECO:0000313" key="1">
    <source>
        <dbReference type="EMBL" id="AWP09665.1"/>
    </source>
</evidence>
<sequence>MVLMSGAWVGFGSGIGGFEAPHGYRRSCLMMVPVLQGIGNWSILACISTTSCSMPIG</sequence>
<accession>A0A2U9BZB0</accession>
<gene>
    <name evidence="1" type="ORF">SMAX5B_014520</name>
</gene>
<protein>
    <submittedName>
        <fullName evidence="1">Uncharacterized protein</fullName>
    </submittedName>
</protein>
<dbReference type="Proteomes" id="UP000246464">
    <property type="component" value="Chromosome 11"/>
</dbReference>
<proteinExistence type="predicted"/>
<evidence type="ECO:0000313" key="2">
    <source>
        <dbReference type="Proteomes" id="UP000246464"/>
    </source>
</evidence>
<keyword evidence="2" id="KW-1185">Reference proteome</keyword>
<dbReference type="AlphaFoldDB" id="A0A2U9BZB0"/>
<name>A0A2U9BZB0_SCOMX</name>